<proteinExistence type="predicted"/>
<dbReference type="EMBL" id="CM045762">
    <property type="protein sequence ID" value="KAI8010941.1"/>
    <property type="molecule type" value="Genomic_DNA"/>
</dbReference>
<dbReference type="Proteomes" id="UP001060215">
    <property type="component" value="Chromosome 5"/>
</dbReference>
<name>A0ACC0HFY5_9ERIC</name>
<reference evidence="1 2" key="1">
    <citation type="journal article" date="2022" name="Plant J.">
        <title>Chromosome-level genome of Camellia lanceoleosa provides a valuable resource for understanding genome evolution and self-incompatibility.</title>
        <authorList>
            <person name="Gong W."/>
            <person name="Xiao S."/>
            <person name="Wang L."/>
            <person name="Liao Z."/>
            <person name="Chang Y."/>
            <person name="Mo W."/>
            <person name="Hu G."/>
            <person name="Li W."/>
            <person name="Zhao G."/>
            <person name="Zhu H."/>
            <person name="Hu X."/>
            <person name="Ji K."/>
            <person name="Xiang X."/>
            <person name="Song Q."/>
            <person name="Yuan D."/>
            <person name="Jin S."/>
            <person name="Zhang L."/>
        </authorList>
    </citation>
    <scope>NUCLEOTIDE SEQUENCE [LARGE SCALE GENOMIC DNA]</scope>
    <source>
        <strain evidence="1">SQ_2022a</strain>
    </source>
</reference>
<protein>
    <submittedName>
        <fullName evidence="1">Ethanolamine-phosphate cytidylyltransferase</fullName>
    </submittedName>
</protein>
<keyword evidence="1" id="KW-0548">Nucleotidyltransferase</keyword>
<sequence length="98" mass="10835">MKKKNRHVRVYMDGCFDMVHYGHYNTLRHARALDNPLVVGAVRGYRAMVRSGGGSESKGRKVKAGASTNFNEPPSSLLKFPEPLTIDVEISRTDDGDG</sequence>
<organism evidence="1 2">
    <name type="scientific">Camellia lanceoleosa</name>
    <dbReference type="NCBI Taxonomy" id="1840588"/>
    <lineage>
        <taxon>Eukaryota</taxon>
        <taxon>Viridiplantae</taxon>
        <taxon>Streptophyta</taxon>
        <taxon>Embryophyta</taxon>
        <taxon>Tracheophyta</taxon>
        <taxon>Spermatophyta</taxon>
        <taxon>Magnoliopsida</taxon>
        <taxon>eudicotyledons</taxon>
        <taxon>Gunneridae</taxon>
        <taxon>Pentapetalae</taxon>
        <taxon>asterids</taxon>
        <taxon>Ericales</taxon>
        <taxon>Theaceae</taxon>
        <taxon>Camellia</taxon>
    </lineage>
</organism>
<evidence type="ECO:0000313" key="1">
    <source>
        <dbReference type="EMBL" id="KAI8010941.1"/>
    </source>
</evidence>
<accession>A0ACC0HFY5</accession>
<keyword evidence="1" id="KW-0808">Transferase</keyword>
<gene>
    <name evidence="1" type="ORF">LOK49_LG06G00459</name>
</gene>
<evidence type="ECO:0000313" key="2">
    <source>
        <dbReference type="Proteomes" id="UP001060215"/>
    </source>
</evidence>
<keyword evidence="2" id="KW-1185">Reference proteome</keyword>
<comment type="caution">
    <text evidence="1">The sequence shown here is derived from an EMBL/GenBank/DDBJ whole genome shotgun (WGS) entry which is preliminary data.</text>
</comment>